<dbReference type="PATRIC" id="fig|880071.3.peg.480"/>
<dbReference type="FunFam" id="3.40.50.300:FF:000218">
    <property type="entry name" value="Multidrug ABC transporter ATP-binding protein"/>
    <property type="match status" value="1"/>
</dbReference>
<dbReference type="eggNOG" id="COG1132">
    <property type="taxonomic scope" value="Bacteria"/>
</dbReference>
<dbReference type="SUPFAM" id="SSF90123">
    <property type="entry name" value="ABC transporter transmembrane region"/>
    <property type="match status" value="1"/>
</dbReference>
<dbReference type="PANTHER" id="PTHR43394:SF1">
    <property type="entry name" value="ATP-BINDING CASSETTE SUB-FAMILY B MEMBER 10, MITOCHONDRIAL"/>
    <property type="match status" value="1"/>
</dbReference>
<evidence type="ECO:0000313" key="11">
    <source>
        <dbReference type="Proteomes" id="UP000006054"/>
    </source>
</evidence>
<evidence type="ECO:0000259" key="8">
    <source>
        <dbReference type="PROSITE" id="PS50893"/>
    </source>
</evidence>
<dbReference type="PROSITE" id="PS50929">
    <property type="entry name" value="ABC_TM1F"/>
    <property type="match status" value="1"/>
</dbReference>
<dbReference type="Gene3D" id="3.40.50.300">
    <property type="entry name" value="P-loop containing nucleotide triphosphate hydrolases"/>
    <property type="match status" value="1"/>
</dbReference>
<accession>I4AG97</accession>
<keyword evidence="5 7" id="KW-1133">Transmembrane helix</keyword>
<feature type="transmembrane region" description="Helical" evidence="7">
    <location>
        <begin position="275"/>
        <end position="295"/>
    </location>
</feature>
<dbReference type="InterPro" id="IPR027417">
    <property type="entry name" value="P-loop_NTPase"/>
</dbReference>
<keyword evidence="2 7" id="KW-0812">Transmembrane</keyword>
<evidence type="ECO:0000259" key="9">
    <source>
        <dbReference type="PROSITE" id="PS50929"/>
    </source>
</evidence>
<dbReference type="RefSeq" id="WP_014796442.1">
    <property type="nucleotide sequence ID" value="NC_018018.1"/>
</dbReference>
<evidence type="ECO:0000256" key="3">
    <source>
        <dbReference type="ARBA" id="ARBA00022741"/>
    </source>
</evidence>
<proteinExistence type="predicted"/>
<dbReference type="CDD" id="cd18552">
    <property type="entry name" value="ABC_6TM_MsbA_like"/>
    <property type="match status" value="1"/>
</dbReference>
<dbReference type="AlphaFoldDB" id="I4AG97"/>
<dbReference type="InterPro" id="IPR036640">
    <property type="entry name" value="ABC1_TM_sf"/>
</dbReference>
<gene>
    <name evidence="10" type="ordered locus">Fleli_0507</name>
</gene>
<protein>
    <submittedName>
        <fullName evidence="10">ABC-type multidrug transport system, ATPase and permease component</fullName>
    </submittedName>
</protein>
<evidence type="ECO:0000313" key="10">
    <source>
        <dbReference type="EMBL" id="AFM02982.1"/>
    </source>
</evidence>
<reference evidence="11" key="1">
    <citation type="submission" date="2012-06" db="EMBL/GenBank/DDBJ databases">
        <title>The complete genome of Flexibacter litoralis DSM 6794.</title>
        <authorList>
            <person name="Lucas S."/>
            <person name="Copeland A."/>
            <person name="Lapidus A."/>
            <person name="Glavina del Rio T."/>
            <person name="Dalin E."/>
            <person name="Tice H."/>
            <person name="Bruce D."/>
            <person name="Goodwin L."/>
            <person name="Pitluck S."/>
            <person name="Peters L."/>
            <person name="Ovchinnikova G."/>
            <person name="Lu M."/>
            <person name="Kyrpides N."/>
            <person name="Mavromatis K."/>
            <person name="Ivanova N."/>
            <person name="Brettin T."/>
            <person name="Detter J.C."/>
            <person name="Han C."/>
            <person name="Larimer F."/>
            <person name="Land M."/>
            <person name="Hauser L."/>
            <person name="Markowitz V."/>
            <person name="Cheng J.-F."/>
            <person name="Hugenholtz P."/>
            <person name="Woyke T."/>
            <person name="Wu D."/>
            <person name="Spring S."/>
            <person name="Lang E."/>
            <person name="Kopitz M."/>
            <person name="Brambilla E."/>
            <person name="Klenk H.-P."/>
            <person name="Eisen J.A."/>
        </authorList>
    </citation>
    <scope>NUCLEOTIDE SEQUENCE [LARGE SCALE GENOMIC DNA]</scope>
    <source>
        <strain evidence="11">ATCC 23117 / DSM 6794 / NBRC 15988 / NCIMB 1366 / Sio-4</strain>
    </source>
</reference>
<dbReference type="InterPro" id="IPR003439">
    <property type="entry name" value="ABC_transporter-like_ATP-bd"/>
</dbReference>
<organism evidence="10 11">
    <name type="scientific">Bernardetia litoralis (strain ATCC 23117 / DSM 6794 / NBRC 15988 / NCIMB 1366 / Fx l1 / Sio-4)</name>
    <name type="common">Flexibacter litoralis</name>
    <dbReference type="NCBI Taxonomy" id="880071"/>
    <lineage>
        <taxon>Bacteria</taxon>
        <taxon>Pseudomonadati</taxon>
        <taxon>Bacteroidota</taxon>
        <taxon>Cytophagia</taxon>
        <taxon>Cytophagales</taxon>
        <taxon>Bernardetiaceae</taxon>
        <taxon>Bernardetia</taxon>
    </lineage>
</organism>
<evidence type="ECO:0000256" key="1">
    <source>
        <dbReference type="ARBA" id="ARBA00004651"/>
    </source>
</evidence>
<dbReference type="GO" id="GO:0015421">
    <property type="term" value="F:ABC-type oligopeptide transporter activity"/>
    <property type="evidence" value="ECO:0007669"/>
    <property type="project" value="TreeGrafter"/>
</dbReference>
<keyword evidence="4" id="KW-0067">ATP-binding</keyword>
<dbReference type="PANTHER" id="PTHR43394">
    <property type="entry name" value="ATP-DEPENDENT PERMEASE MDL1, MITOCHONDRIAL"/>
    <property type="match status" value="1"/>
</dbReference>
<dbReference type="InterPro" id="IPR011527">
    <property type="entry name" value="ABC1_TM_dom"/>
</dbReference>
<dbReference type="GO" id="GO:0005886">
    <property type="term" value="C:plasma membrane"/>
    <property type="evidence" value="ECO:0007669"/>
    <property type="project" value="UniProtKB-SubCell"/>
</dbReference>
<dbReference type="KEGG" id="fli:Fleli_0507"/>
<dbReference type="EMBL" id="CP003345">
    <property type="protein sequence ID" value="AFM02982.1"/>
    <property type="molecule type" value="Genomic_DNA"/>
</dbReference>
<dbReference type="Gene3D" id="1.20.1560.10">
    <property type="entry name" value="ABC transporter type 1, transmembrane domain"/>
    <property type="match status" value="1"/>
</dbReference>
<comment type="subcellular location">
    <subcellularLocation>
        <location evidence="1">Cell membrane</location>
        <topology evidence="1">Multi-pass membrane protein</topology>
    </subcellularLocation>
</comment>
<evidence type="ECO:0000256" key="5">
    <source>
        <dbReference type="ARBA" id="ARBA00022989"/>
    </source>
</evidence>
<keyword evidence="11" id="KW-1185">Reference proteome</keyword>
<dbReference type="OrthoDB" id="1522160at2"/>
<feature type="transmembrane region" description="Helical" evidence="7">
    <location>
        <begin position="194"/>
        <end position="211"/>
    </location>
</feature>
<dbReference type="PROSITE" id="PS00211">
    <property type="entry name" value="ABC_TRANSPORTER_1"/>
    <property type="match status" value="1"/>
</dbReference>
<dbReference type="InterPro" id="IPR003593">
    <property type="entry name" value="AAA+_ATPase"/>
</dbReference>
<dbReference type="GO" id="GO:0005524">
    <property type="term" value="F:ATP binding"/>
    <property type="evidence" value="ECO:0007669"/>
    <property type="project" value="UniProtKB-KW"/>
</dbReference>
<dbReference type="PROSITE" id="PS50893">
    <property type="entry name" value="ABC_TRANSPORTER_2"/>
    <property type="match status" value="1"/>
</dbReference>
<evidence type="ECO:0000256" key="6">
    <source>
        <dbReference type="ARBA" id="ARBA00023136"/>
    </source>
</evidence>
<name>I4AG97_BERLS</name>
<evidence type="ECO:0000256" key="4">
    <source>
        <dbReference type="ARBA" id="ARBA00022840"/>
    </source>
</evidence>
<feature type="domain" description="ABC transporter" evidence="8">
    <location>
        <begin position="369"/>
        <end position="611"/>
    </location>
</feature>
<dbReference type="Pfam" id="PF00664">
    <property type="entry name" value="ABC_membrane"/>
    <property type="match status" value="1"/>
</dbReference>
<dbReference type="STRING" id="880071.Fleli_0507"/>
<dbReference type="Pfam" id="PF00005">
    <property type="entry name" value="ABC_tran"/>
    <property type="match status" value="1"/>
</dbReference>
<sequence>MNVIWRLMGYMRPFRSFVPFYILTSILAIIFGAINFTLLAPLLKILFLDETPTQIVAAPTFSWSFGYFTDLFNHNFSKIIVEEGKMEALYFVCKILIVTVFLSNVFRYLALYIINKIRFKATARLQNALFNNILALDVGYFSQERKGDLMSRFSNDAREVETSVYNEFKGLIRSPLTFLVYFSLLVYWSWKLTLFAFIFLPISGGIIALISRKLRKSSGISQTTLGDMLSMLDELLSGIKIVSAFNAQNFILSRFKKLNERYRISKTSYDNKRDIAAPLSEFLGVITISIILLYGGNMVFNGQLSAEIFIAYIAVFSQIIPPIKEGATLVTNMQRGIISGRRVFEVLDSKPSINELPSAKKLSLFSDKIEIKDLHFSYKISKEEEEVIEKQVLNGINLSIKKGEIVALVGMSGGGKSTLADLVARFYDPQQGDILLDNISLKDYTLHSLRSQMGIVTQEAILFNDTIFNNIAFGIETATPENVENAAKIANAHDFIIKTEEGYQTNIGDRGSKLSGGQRQRISIARAVLKNPAILILDEATSALDSESEHLVQEALYKLMEGRTTLVIAHRLSTIQHADKIVVINDGKIMETGTHQNLIEKQGAYSKLVEMQMM</sequence>
<dbReference type="InterPro" id="IPR017871">
    <property type="entry name" value="ABC_transporter-like_CS"/>
</dbReference>
<dbReference type="Proteomes" id="UP000006054">
    <property type="component" value="Chromosome"/>
</dbReference>
<keyword evidence="6 7" id="KW-0472">Membrane</keyword>
<evidence type="ECO:0000256" key="7">
    <source>
        <dbReference type="SAM" id="Phobius"/>
    </source>
</evidence>
<dbReference type="SMART" id="SM00382">
    <property type="entry name" value="AAA"/>
    <property type="match status" value="1"/>
</dbReference>
<feature type="domain" description="ABC transmembrane type-1" evidence="9">
    <location>
        <begin position="54"/>
        <end position="335"/>
    </location>
</feature>
<dbReference type="InterPro" id="IPR039421">
    <property type="entry name" value="Type_1_exporter"/>
</dbReference>
<feature type="transmembrane region" description="Helical" evidence="7">
    <location>
        <begin position="88"/>
        <end position="114"/>
    </location>
</feature>
<feature type="transmembrane region" description="Helical" evidence="7">
    <location>
        <begin position="20"/>
        <end position="43"/>
    </location>
</feature>
<keyword evidence="3" id="KW-0547">Nucleotide-binding</keyword>
<dbReference type="HOGENOM" id="CLU_000604_84_4_10"/>
<dbReference type="SUPFAM" id="SSF52540">
    <property type="entry name" value="P-loop containing nucleoside triphosphate hydrolases"/>
    <property type="match status" value="1"/>
</dbReference>
<dbReference type="GO" id="GO:0016887">
    <property type="term" value="F:ATP hydrolysis activity"/>
    <property type="evidence" value="ECO:0007669"/>
    <property type="project" value="InterPro"/>
</dbReference>
<evidence type="ECO:0000256" key="2">
    <source>
        <dbReference type="ARBA" id="ARBA00022692"/>
    </source>
</evidence>